<evidence type="ECO:0000256" key="2">
    <source>
        <dbReference type="ARBA" id="ARBA00022448"/>
    </source>
</evidence>
<dbReference type="Gene3D" id="1.10.287.3240">
    <property type="match status" value="1"/>
</dbReference>
<keyword evidence="3" id="KW-0406">Ion transport</keyword>
<accession>A0ABQ5LWI1</accession>
<comment type="caution">
    <text evidence="4">The sequence shown here is derived from an EMBL/GenBank/DDBJ whole genome shotgun (WGS) entry which is preliminary data.</text>
</comment>
<evidence type="ECO:0008006" key="6">
    <source>
        <dbReference type="Google" id="ProtNLM"/>
    </source>
</evidence>
<dbReference type="RefSeq" id="WP_281842793.1">
    <property type="nucleotide sequence ID" value="NZ_BROH01000008.1"/>
</dbReference>
<reference evidence="4" key="1">
    <citation type="journal article" date="2023" name="Int. J. Syst. Evol. Microbiol.">
        <title>Sinisalibacter aestuarii sp. nov., isolated from estuarine sediment of the Arakawa River.</title>
        <authorList>
            <person name="Arafat S.T."/>
            <person name="Hirano S."/>
            <person name="Sato A."/>
            <person name="Takeuchi K."/>
            <person name="Yasuda T."/>
            <person name="Terahara T."/>
            <person name="Hamada M."/>
            <person name="Kobayashi T."/>
        </authorList>
    </citation>
    <scope>NUCLEOTIDE SEQUENCE</scope>
    <source>
        <strain evidence="4">B-399</strain>
    </source>
</reference>
<proteinExistence type="inferred from homology"/>
<protein>
    <recommendedName>
        <fullName evidence="6">V-type ATP synthase subunit D</fullName>
    </recommendedName>
</protein>
<keyword evidence="2" id="KW-0813">Transport</keyword>
<dbReference type="Proteomes" id="UP001144205">
    <property type="component" value="Unassembled WGS sequence"/>
</dbReference>
<name>A0ABQ5LWI1_9RHOB</name>
<comment type="similarity">
    <text evidence="1">Belongs to the V-ATPase D subunit family.</text>
</comment>
<organism evidence="4 5">
    <name type="scientific">Sinisalibacter aestuarii</name>
    <dbReference type="NCBI Taxonomy" id="2949426"/>
    <lineage>
        <taxon>Bacteria</taxon>
        <taxon>Pseudomonadati</taxon>
        <taxon>Pseudomonadota</taxon>
        <taxon>Alphaproteobacteria</taxon>
        <taxon>Rhodobacterales</taxon>
        <taxon>Roseobacteraceae</taxon>
        <taxon>Sinisalibacter</taxon>
    </lineage>
</organism>
<gene>
    <name evidence="4" type="ORF">STA1M1_26190</name>
</gene>
<dbReference type="Pfam" id="PF01813">
    <property type="entry name" value="ATP-synt_D"/>
    <property type="match status" value="1"/>
</dbReference>
<evidence type="ECO:0000256" key="3">
    <source>
        <dbReference type="ARBA" id="ARBA00023065"/>
    </source>
</evidence>
<dbReference type="EMBL" id="BROH01000008">
    <property type="protein sequence ID" value="GKY88750.1"/>
    <property type="molecule type" value="Genomic_DNA"/>
</dbReference>
<evidence type="ECO:0000313" key="4">
    <source>
        <dbReference type="EMBL" id="GKY88750.1"/>
    </source>
</evidence>
<evidence type="ECO:0000256" key="1">
    <source>
        <dbReference type="ARBA" id="ARBA00005850"/>
    </source>
</evidence>
<sequence>MVDVIPTRGAALSLAEDQRFLENGYEFLDEKRMLLASTLLEELAAWRAASAEYDAAMQTAVATLKSALGRHGFDSLALYPTGDGAADGLALTSRNFLGLGLLQPVMASWEPPKPMPAPDASDAAEACRSAFAALVPLAIRTALHRRNILRLIREYRATERRARALENVILPETVATLNAVTEYLDQSDQEEALRIRNART</sequence>
<keyword evidence="5" id="KW-1185">Reference proteome</keyword>
<dbReference type="InterPro" id="IPR002699">
    <property type="entry name" value="V_ATPase_D"/>
</dbReference>
<evidence type="ECO:0000313" key="5">
    <source>
        <dbReference type="Proteomes" id="UP001144205"/>
    </source>
</evidence>